<evidence type="ECO:0000256" key="2">
    <source>
        <dbReference type="ARBA" id="ARBA00009347"/>
    </source>
</evidence>
<dbReference type="SUPFAM" id="SSF56645">
    <property type="entry name" value="Acyl-CoA dehydrogenase NM domain-like"/>
    <property type="match status" value="1"/>
</dbReference>
<dbReference type="InterPro" id="IPR006091">
    <property type="entry name" value="Acyl-CoA_Oxase/DH_mid-dom"/>
</dbReference>
<keyword evidence="4 7" id="KW-0274">FAD</keyword>
<dbReference type="InterPro" id="IPR006089">
    <property type="entry name" value="Acyl-CoA_DH_CS"/>
</dbReference>
<evidence type="ECO:0000313" key="13">
    <source>
        <dbReference type="Proteomes" id="UP000319671"/>
    </source>
</evidence>
<comment type="cofactor">
    <cofactor evidence="1 7">
        <name>FAD</name>
        <dbReference type="ChEBI" id="CHEBI:57692"/>
    </cofactor>
</comment>
<dbReference type="FunFam" id="2.40.110.10:FF:000017">
    <property type="entry name" value="Acyl-CoA dehydrogenase"/>
    <property type="match status" value="1"/>
</dbReference>
<gene>
    <name evidence="12" type="ORF">FB550_110203</name>
</gene>
<feature type="domain" description="Acyl-CoA dehydrogenase/oxidase C-terminal" evidence="8">
    <location>
        <begin position="251"/>
        <end position="414"/>
    </location>
</feature>
<dbReference type="Pfam" id="PF02771">
    <property type="entry name" value="Acyl-CoA_dh_N"/>
    <property type="match status" value="1"/>
</dbReference>
<dbReference type="InterPro" id="IPR009100">
    <property type="entry name" value="AcylCoA_DH/oxidase_NM_dom_sf"/>
</dbReference>
<dbReference type="InterPro" id="IPR036250">
    <property type="entry name" value="AcylCo_DH-like_C"/>
</dbReference>
<reference evidence="12 13" key="1">
    <citation type="submission" date="2019-06" db="EMBL/GenBank/DDBJ databases">
        <title>Sorghum-associated microbial communities from plants grown in Nebraska, USA.</title>
        <authorList>
            <person name="Schachtman D."/>
        </authorList>
    </citation>
    <scope>NUCLEOTIDE SEQUENCE [LARGE SCALE GENOMIC DNA]</scope>
    <source>
        <strain evidence="12 13">2482</strain>
    </source>
</reference>
<keyword evidence="3 7" id="KW-0285">Flavoprotein</keyword>
<dbReference type="InterPro" id="IPR009075">
    <property type="entry name" value="AcylCo_DH/oxidase_C"/>
</dbReference>
<dbReference type="AlphaFoldDB" id="A0A561D2C1"/>
<evidence type="ECO:0000259" key="10">
    <source>
        <dbReference type="Pfam" id="PF02771"/>
    </source>
</evidence>
<name>A0A561D2C1_9BACI</name>
<accession>A0A561D2C1</accession>
<dbReference type="Pfam" id="PF21263">
    <property type="entry name" value="Acyl-CoA-dh_C"/>
    <property type="match status" value="1"/>
</dbReference>
<dbReference type="Proteomes" id="UP000319671">
    <property type="component" value="Unassembled WGS sequence"/>
</dbReference>
<dbReference type="GO" id="GO:0050660">
    <property type="term" value="F:flavin adenine dinucleotide binding"/>
    <property type="evidence" value="ECO:0007669"/>
    <property type="project" value="InterPro"/>
</dbReference>
<comment type="similarity">
    <text evidence="2 7">Belongs to the acyl-CoA dehydrogenase family.</text>
</comment>
<dbReference type="Pfam" id="PF00441">
    <property type="entry name" value="Acyl-CoA_dh_1"/>
    <property type="match status" value="1"/>
</dbReference>
<evidence type="ECO:0000256" key="5">
    <source>
        <dbReference type="ARBA" id="ARBA00023002"/>
    </source>
</evidence>
<evidence type="ECO:0000313" key="12">
    <source>
        <dbReference type="EMBL" id="TWD97596.1"/>
    </source>
</evidence>
<proteinExistence type="inferred from homology"/>
<dbReference type="RefSeq" id="WP_144566803.1">
    <property type="nucleotide sequence ID" value="NZ_VIVN01000010.1"/>
</dbReference>
<dbReference type="Gene3D" id="1.20.140.10">
    <property type="entry name" value="Butyryl-CoA Dehydrogenase, subunit A, domain 3"/>
    <property type="match status" value="2"/>
</dbReference>
<evidence type="ECO:0000256" key="4">
    <source>
        <dbReference type="ARBA" id="ARBA00022827"/>
    </source>
</evidence>
<dbReference type="PANTHER" id="PTHR43884">
    <property type="entry name" value="ACYL-COA DEHYDROGENASE"/>
    <property type="match status" value="1"/>
</dbReference>
<evidence type="ECO:0000259" key="11">
    <source>
        <dbReference type="Pfam" id="PF21263"/>
    </source>
</evidence>
<evidence type="ECO:0000256" key="1">
    <source>
        <dbReference type="ARBA" id="ARBA00001974"/>
    </source>
</evidence>
<dbReference type="PROSITE" id="PS00072">
    <property type="entry name" value="ACYL_COA_DH_1"/>
    <property type="match status" value="1"/>
</dbReference>
<dbReference type="FunFam" id="1.10.540.10:FF:000001">
    <property type="entry name" value="Very long-chain-specific acyl-CoA dehydrogenase, mitochondrial"/>
    <property type="match status" value="1"/>
</dbReference>
<organism evidence="12 13">
    <name type="scientific">Neobacillus bataviensis</name>
    <dbReference type="NCBI Taxonomy" id="220685"/>
    <lineage>
        <taxon>Bacteria</taxon>
        <taxon>Bacillati</taxon>
        <taxon>Bacillota</taxon>
        <taxon>Bacilli</taxon>
        <taxon>Bacillales</taxon>
        <taxon>Bacillaceae</taxon>
        <taxon>Neobacillus</taxon>
    </lineage>
</organism>
<dbReference type="InterPro" id="IPR049426">
    <property type="entry name" value="Acyl-CoA-dh-like_C"/>
</dbReference>
<feature type="domain" description="Acyl-CoA oxidase/dehydrogenase middle" evidence="9">
    <location>
        <begin position="146"/>
        <end position="239"/>
    </location>
</feature>
<evidence type="ECO:0000256" key="3">
    <source>
        <dbReference type="ARBA" id="ARBA00022630"/>
    </source>
</evidence>
<dbReference type="Gene3D" id="1.10.540.10">
    <property type="entry name" value="Acyl-CoA dehydrogenase/oxidase, N-terminal domain"/>
    <property type="match status" value="1"/>
</dbReference>
<dbReference type="Pfam" id="PF02770">
    <property type="entry name" value="Acyl-CoA_dh_M"/>
    <property type="match status" value="1"/>
</dbReference>
<dbReference type="PROSITE" id="PS00073">
    <property type="entry name" value="ACYL_COA_DH_2"/>
    <property type="match status" value="1"/>
</dbReference>
<dbReference type="InterPro" id="IPR046373">
    <property type="entry name" value="Acyl-CoA_Oxase/DH_mid-dom_sf"/>
</dbReference>
<evidence type="ECO:0000259" key="9">
    <source>
        <dbReference type="Pfam" id="PF02770"/>
    </source>
</evidence>
<dbReference type="FunFam" id="1.20.140.10:FF:000019">
    <property type="entry name" value="Acyl-CoA dehydrogenase"/>
    <property type="match status" value="1"/>
</dbReference>
<sequence>MTETKKVVKGGSFLVEDLSYQDIFTPEDFNEEHLMIAQTASDFVEKEVVPQLEHLENHEFDRTVKLLKKMGELGLLAVDVPEEFEGLGLDKITSSLITEKMAGAGGFSLSYGAHVGIGSLPIVLFGNDEQKKKYLPALASGEKIAAYALTEPGSGSDALGARTTAKLNSAGTHYVLNGEKQWITNAGFADVFVVYAKIDGEHFTAFIVEKDFPGVSTGAEEKKMGIKSSSTRTLILEDVAVPVENLLGEYGKGHVIAFNILNIGRYKLAVGGVGGSKKAFEMTVKYANGRKQFKTAISQFNLTKEKFGTMASKIYAAESSVYRTIGLYEENQGKLSTEDAKDLKKVANAIAEYAIECSVNKFFASEVLSYVVDEGVQIHGGYGFMQEYPIERAYRDARINRIFEGTNEINRLLVPGTLVKKALKGELPLFQKALALQEELMMLMPEEPGDEPLAQEKYLVRNAKKIALLASGLAAQKFGKALEREQEILANIADIVSNVYAMESVVLRTEKAIAKDGLEKNKQKLLYTQIFCQEAFNEIEATAKESLVAIEQGDTLRMMLTSLRKFTRHQPINVIAKKREAADVVIEAERYTV</sequence>
<dbReference type="SUPFAM" id="SSF47203">
    <property type="entry name" value="Acyl-CoA dehydrogenase C-terminal domain-like"/>
    <property type="match status" value="1"/>
</dbReference>
<evidence type="ECO:0000256" key="7">
    <source>
        <dbReference type="RuleBase" id="RU362125"/>
    </source>
</evidence>
<dbReference type="InterPro" id="IPR013786">
    <property type="entry name" value="AcylCoA_DH/ox_N"/>
</dbReference>
<keyword evidence="13" id="KW-1185">Reference proteome</keyword>
<feature type="domain" description="Acyl-CoA dehydrogenase-like C-terminal" evidence="11">
    <location>
        <begin position="462"/>
        <end position="565"/>
    </location>
</feature>
<dbReference type="Gene3D" id="2.40.110.10">
    <property type="entry name" value="Butyryl-CoA Dehydrogenase, subunit A, domain 2"/>
    <property type="match status" value="1"/>
</dbReference>
<dbReference type="EMBL" id="VIVN01000010">
    <property type="protein sequence ID" value="TWD97596.1"/>
    <property type="molecule type" value="Genomic_DNA"/>
</dbReference>
<dbReference type="PANTHER" id="PTHR43884:SF12">
    <property type="entry name" value="ISOVALERYL-COA DEHYDROGENASE, MITOCHONDRIAL-RELATED"/>
    <property type="match status" value="1"/>
</dbReference>
<keyword evidence="5 7" id="KW-0560">Oxidoreductase</keyword>
<evidence type="ECO:0000256" key="6">
    <source>
        <dbReference type="ARBA" id="ARBA00052546"/>
    </source>
</evidence>
<evidence type="ECO:0000259" key="8">
    <source>
        <dbReference type="Pfam" id="PF00441"/>
    </source>
</evidence>
<dbReference type="InterPro" id="IPR037069">
    <property type="entry name" value="AcylCoA_DH/ox_N_sf"/>
</dbReference>
<protein>
    <submittedName>
        <fullName evidence="12">Alkylation response protein AidB-like acyl-CoA dehydrogenase</fullName>
    </submittedName>
</protein>
<comment type="catalytic activity">
    <reaction evidence="6">
        <text>a 2,3-saturated acyl-CoA + A = a 2,3-dehydroacyl-CoA + AH2</text>
        <dbReference type="Rhea" id="RHEA:48608"/>
        <dbReference type="ChEBI" id="CHEBI:13193"/>
        <dbReference type="ChEBI" id="CHEBI:17499"/>
        <dbReference type="ChEBI" id="CHEBI:60015"/>
        <dbReference type="ChEBI" id="CHEBI:65111"/>
    </reaction>
</comment>
<comment type="caution">
    <text evidence="12">The sequence shown here is derived from an EMBL/GenBank/DDBJ whole genome shotgun (WGS) entry which is preliminary data.</text>
</comment>
<dbReference type="GO" id="GO:0003995">
    <property type="term" value="F:acyl-CoA dehydrogenase activity"/>
    <property type="evidence" value="ECO:0007669"/>
    <property type="project" value="InterPro"/>
</dbReference>
<feature type="domain" description="Acyl-CoA dehydrogenase/oxidase N-terminal" evidence="10">
    <location>
        <begin position="30"/>
        <end position="142"/>
    </location>
</feature>